<keyword evidence="1" id="KW-0677">Repeat</keyword>
<dbReference type="PANTHER" id="PTHR22870:SF408">
    <property type="entry name" value="OS09G0560450 PROTEIN"/>
    <property type="match status" value="1"/>
</dbReference>
<dbReference type="InterPro" id="IPR051210">
    <property type="entry name" value="Ub_ligase/GEF_domain"/>
</dbReference>
<accession>A0A813FUN1</accession>
<keyword evidence="4" id="KW-1185">Reference proteome</keyword>
<dbReference type="PROSITE" id="PS50012">
    <property type="entry name" value="RCC1_3"/>
    <property type="match status" value="2"/>
</dbReference>
<gene>
    <name evidence="3" type="ORF">PGLA1383_LOCUS34918</name>
</gene>
<dbReference type="PRINTS" id="PR00633">
    <property type="entry name" value="RCCNDNSATION"/>
</dbReference>
<dbReference type="SUPFAM" id="SSF50985">
    <property type="entry name" value="RCC1/BLIP-II"/>
    <property type="match status" value="1"/>
</dbReference>
<dbReference type="Proteomes" id="UP000654075">
    <property type="component" value="Unassembled WGS sequence"/>
</dbReference>
<reference evidence="3" key="1">
    <citation type="submission" date="2021-02" db="EMBL/GenBank/DDBJ databases">
        <authorList>
            <person name="Dougan E. K."/>
            <person name="Rhodes N."/>
            <person name="Thang M."/>
            <person name="Chan C."/>
        </authorList>
    </citation>
    <scope>NUCLEOTIDE SEQUENCE</scope>
</reference>
<evidence type="ECO:0000313" key="4">
    <source>
        <dbReference type="Proteomes" id="UP000654075"/>
    </source>
</evidence>
<feature type="repeat" description="RCC1" evidence="2">
    <location>
        <begin position="106"/>
        <end position="157"/>
    </location>
</feature>
<dbReference type="InterPro" id="IPR000408">
    <property type="entry name" value="Reg_chr_condens"/>
</dbReference>
<comment type="caution">
    <text evidence="3">The sequence shown here is derived from an EMBL/GenBank/DDBJ whole genome shotgun (WGS) entry which is preliminary data.</text>
</comment>
<sequence length="576" mass="64514">MATLQPENNFWLWGTWGKRVIKAPFLTQKVPGRIRDVIIGHTFIIALREDGHLVSWGEDKVGCLGLGADLTTCSEPRQIPFPPDFAGKVIDVQYGKHHILALTSLGKVYSWGDNANGQLGLSDTQTRYEPVFVEELRSYTVIQILALDGMSYALASGGVVYAWGDNKDGCLALEHDTPRVLKPEPMMKMKETEVKKLAVKECGGAGGRGKTVIAFVELADPLPDKDKIGGFEKALGEGEEVTPEQVLTEPMEKDIFEGVDLMRRVMDNTQDWWNHMLDVRHGAPYDDNPIQVDELNAKQTDADNCTALQLDTFVGLDILEKASYELDMLIASAKEQLLEIRQKKGTKNVKFMLSLFMDDCKLRREKIRRTVAARQLMDHKKGIAQADENIDILNAQGIPPEDLLGTATSQLTSTLTRIRNLKTYDLFTRVLQDSLAEVLESKLQLVATQMEVVKAKSGMAANPSLPALRIIKERWGDLKRFSIYNLFQECLLRGQSMSFSSDDEMLAFLVQSSDAKVDHIIQIDRDKLASRDPLLPGICYDLLQENAELRKMCNTYQLKVLLMKEGKTRPGDPGTR</sequence>
<dbReference type="Gene3D" id="2.130.10.30">
    <property type="entry name" value="Regulator of chromosome condensation 1/beta-lactamase-inhibitor protein II"/>
    <property type="match status" value="1"/>
</dbReference>
<evidence type="ECO:0000256" key="1">
    <source>
        <dbReference type="ARBA" id="ARBA00022737"/>
    </source>
</evidence>
<dbReference type="OMA" id="PENNFWL"/>
<organism evidence="3 4">
    <name type="scientific">Polarella glacialis</name>
    <name type="common">Dinoflagellate</name>
    <dbReference type="NCBI Taxonomy" id="89957"/>
    <lineage>
        <taxon>Eukaryota</taxon>
        <taxon>Sar</taxon>
        <taxon>Alveolata</taxon>
        <taxon>Dinophyceae</taxon>
        <taxon>Suessiales</taxon>
        <taxon>Suessiaceae</taxon>
        <taxon>Polarella</taxon>
    </lineage>
</organism>
<dbReference type="AlphaFoldDB" id="A0A813FUN1"/>
<dbReference type="Pfam" id="PF00415">
    <property type="entry name" value="RCC1"/>
    <property type="match status" value="2"/>
</dbReference>
<dbReference type="OrthoDB" id="310865at2759"/>
<protein>
    <submittedName>
        <fullName evidence="3">Uncharacterized protein</fullName>
    </submittedName>
</protein>
<dbReference type="InterPro" id="IPR009091">
    <property type="entry name" value="RCC1/BLIP-II"/>
</dbReference>
<name>A0A813FUN1_POLGL</name>
<dbReference type="EMBL" id="CAJNNV010026107">
    <property type="protein sequence ID" value="CAE8617254.1"/>
    <property type="molecule type" value="Genomic_DNA"/>
</dbReference>
<feature type="repeat" description="RCC1" evidence="2">
    <location>
        <begin position="51"/>
        <end position="105"/>
    </location>
</feature>
<evidence type="ECO:0000313" key="3">
    <source>
        <dbReference type="EMBL" id="CAE8617254.1"/>
    </source>
</evidence>
<proteinExistence type="predicted"/>
<evidence type="ECO:0000256" key="2">
    <source>
        <dbReference type="PROSITE-ProRule" id="PRU00235"/>
    </source>
</evidence>
<dbReference type="PANTHER" id="PTHR22870">
    <property type="entry name" value="REGULATOR OF CHROMOSOME CONDENSATION"/>
    <property type="match status" value="1"/>
</dbReference>